<dbReference type="RefSeq" id="WP_373950678.1">
    <property type="nucleotide sequence ID" value="NZ_JBHDLN010000004.1"/>
</dbReference>
<dbReference type="InterPro" id="IPR028973">
    <property type="entry name" value="PhnB-like"/>
</dbReference>
<name>A0ABV4UXZ0_9BACL</name>
<dbReference type="InterPro" id="IPR029068">
    <property type="entry name" value="Glyas_Bleomycin-R_OHBP_Dase"/>
</dbReference>
<evidence type="ECO:0000313" key="2">
    <source>
        <dbReference type="EMBL" id="MFB0842676.1"/>
    </source>
</evidence>
<feature type="domain" description="PhnB-like" evidence="1">
    <location>
        <begin position="2"/>
        <end position="116"/>
    </location>
</feature>
<protein>
    <submittedName>
        <fullName evidence="2">VOC family protein</fullName>
    </submittedName>
</protein>
<proteinExistence type="predicted"/>
<dbReference type="Gene3D" id="3.10.180.10">
    <property type="entry name" value="2,3-Dihydroxybiphenyl 1,2-Dioxygenase, domain 1"/>
    <property type="match status" value="1"/>
</dbReference>
<dbReference type="CDD" id="cd06588">
    <property type="entry name" value="PhnB_like"/>
    <property type="match status" value="1"/>
</dbReference>
<dbReference type="Pfam" id="PF06983">
    <property type="entry name" value="3-dmu-9_3-mt"/>
    <property type="match status" value="1"/>
</dbReference>
<accession>A0ABV4UXZ0</accession>
<organism evidence="2 3">
    <name type="scientific">Paenibacillus oleatilyticus</name>
    <dbReference type="NCBI Taxonomy" id="2594886"/>
    <lineage>
        <taxon>Bacteria</taxon>
        <taxon>Bacillati</taxon>
        <taxon>Bacillota</taxon>
        <taxon>Bacilli</taxon>
        <taxon>Bacillales</taxon>
        <taxon>Paenibacillaceae</taxon>
        <taxon>Paenibacillus</taxon>
    </lineage>
</organism>
<dbReference type="PANTHER" id="PTHR33990">
    <property type="entry name" value="PROTEIN YJDN-RELATED"/>
    <property type="match status" value="1"/>
</dbReference>
<sequence>MQKITPFLWFDGKAEEAMNFYTSIFADSKIESVTRYGEGGRGPKGTVMSGTFQLNGQSFMALNGGPQFSFSPAVSFFVNCETQQEIDELWEKLSEGGEPGRCGWLTDKFGLSWQIVPQILGELLQDKDAEKSARVMQAMLRMDKLDIEALKRAYEGTPD</sequence>
<dbReference type="EMBL" id="JBHDLN010000004">
    <property type="protein sequence ID" value="MFB0842676.1"/>
    <property type="molecule type" value="Genomic_DNA"/>
</dbReference>
<reference evidence="2 3" key="1">
    <citation type="submission" date="2024-09" db="EMBL/GenBank/DDBJ databases">
        <authorList>
            <person name="Makale K.P.P."/>
            <person name="Makhzoum A."/>
            <person name="Rantong G."/>
            <person name="Rahube T.O."/>
        </authorList>
    </citation>
    <scope>NUCLEOTIDE SEQUENCE [LARGE SCALE GENOMIC DNA]</scope>
    <source>
        <strain evidence="2 3">KM_D13</strain>
    </source>
</reference>
<dbReference type="InterPro" id="IPR009725">
    <property type="entry name" value="3_dmu_93_MTrfase"/>
</dbReference>
<evidence type="ECO:0000313" key="3">
    <source>
        <dbReference type="Proteomes" id="UP001575622"/>
    </source>
</evidence>
<comment type="caution">
    <text evidence="2">The sequence shown here is derived from an EMBL/GenBank/DDBJ whole genome shotgun (WGS) entry which is preliminary data.</text>
</comment>
<dbReference type="PANTHER" id="PTHR33990:SF4">
    <property type="entry name" value="PHNB-LIKE DOMAIN-CONTAINING PROTEIN"/>
    <property type="match status" value="1"/>
</dbReference>
<keyword evidence="3" id="KW-1185">Reference proteome</keyword>
<gene>
    <name evidence="2" type="ORF">ACEU3E_10880</name>
</gene>
<dbReference type="SUPFAM" id="SSF54593">
    <property type="entry name" value="Glyoxalase/Bleomycin resistance protein/Dihydroxybiphenyl dioxygenase"/>
    <property type="match status" value="1"/>
</dbReference>
<dbReference type="Proteomes" id="UP001575622">
    <property type="component" value="Unassembled WGS sequence"/>
</dbReference>
<dbReference type="PIRSF" id="PIRSF021700">
    <property type="entry name" value="3_dmu_93_MTrfase"/>
    <property type="match status" value="1"/>
</dbReference>
<evidence type="ECO:0000259" key="1">
    <source>
        <dbReference type="Pfam" id="PF06983"/>
    </source>
</evidence>